<dbReference type="Gene3D" id="3.40.50.720">
    <property type="entry name" value="NAD(P)-binding Rossmann-like Domain"/>
    <property type="match status" value="1"/>
</dbReference>
<dbReference type="SUPFAM" id="SSF55347">
    <property type="entry name" value="Glyceraldehyde-3-phosphate dehydrogenase-like, C-terminal domain"/>
    <property type="match status" value="1"/>
</dbReference>
<dbReference type="InterPro" id="IPR036291">
    <property type="entry name" value="NAD(P)-bd_dom_sf"/>
</dbReference>
<dbReference type="PANTHER" id="PTHR43818:SF11">
    <property type="entry name" value="BCDNA.GH03377"/>
    <property type="match status" value="1"/>
</dbReference>
<accession>A0A916YTM0</accession>
<dbReference type="EMBL" id="BMHP01000001">
    <property type="protein sequence ID" value="GGD59726.1"/>
    <property type="molecule type" value="Genomic_DNA"/>
</dbReference>
<name>A0A916YTM0_9BACL</name>
<gene>
    <name evidence="4" type="ORF">GCM10010911_16940</name>
</gene>
<dbReference type="Pfam" id="PF01408">
    <property type="entry name" value="GFO_IDH_MocA"/>
    <property type="match status" value="1"/>
</dbReference>
<dbReference type="InterPro" id="IPR050463">
    <property type="entry name" value="Gfo/Idh/MocA_oxidrdct_glycsds"/>
</dbReference>
<dbReference type="Gene3D" id="3.30.360.10">
    <property type="entry name" value="Dihydrodipicolinate Reductase, domain 2"/>
    <property type="match status" value="1"/>
</dbReference>
<reference evidence="4" key="2">
    <citation type="submission" date="2020-09" db="EMBL/GenBank/DDBJ databases">
        <authorList>
            <person name="Sun Q."/>
            <person name="Zhou Y."/>
        </authorList>
    </citation>
    <scope>NUCLEOTIDE SEQUENCE</scope>
    <source>
        <strain evidence="4">CGMCC 1.15178</strain>
    </source>
</reference>
<dbReference type="GO" id="GO:0000166">
    <property type="term" value="F:nucleotide binding"/>
    <property type="evidence" value="ECO:0007669"/>
    <property type="project" value="InterPro"/>
</dbReference>
<protein>
    <submittedName>
        <fullName evidence="4">1-carboxy-3-chloro-3,4-dihydroxycyclo hexa-1,5-diene dehydrogenase</fullName>
    </submittedName>
</protein>
<evidence type="ECO:0000259" key="3">
    <source>
        <dbReference type="Pfam" id="PF22725"/>
    </source>
</evidence>
<evidence type="ECO:0000259" key="2">
    <source>
        <dbReference type="Pfam" id="PF01408"/>
    </source>
</evidence>
<dbReference type="Pfam" id="PF22725">
    <property type="entry name" value="GFO_IDH_MocA_C3"/>
    <property type="match status" value="1"/>
</dbReference>
<reference evidence="4" key="1">
    <citation type="journal article" date="2014" name="Int. J. Syst. Evol. Microbiol.">
        <title>Complete genome sequence of Corynebacterium casei LMG S-19264T (=DSM 44701T), isolated from a smear-ripened cheese.</title>
        <authorList>
            <consortium name="US DOE Joint Genome Institute (JGI-PGF)"/>
            <person name="Walter F."/>
            <person name="Albersmeier A."/>
            <person name="Kalinowski J."/>
            <person name="Ruckert C."/>
        </authorList>
    </citation>
    <scope>NUCLEOTIDE SEQUENCE</scope>
    <source>
        <strain evidence="4">CGMCC 1.15178</strain>
    </source>
</reference>
<dbReference type="RefSeq" id="WP_188990910.1">
    <property type="nucleotide sequence ID" value="NZ_BMHP01000001.1"/>
</dbReference>
<dbReference type="SUPFAM" id="SSF51735">
    <property type="entry name" value="NAD(P)-binding Rossmann-fold domains"/>
    <property type="match status" value="1"/>
</dbReference>
<organism evidence="4 5">
    <name type="scientific">Paenibacillus nasutitermitis</name>
    <dbReference type="NCBI Taxonomy" id="1652958"/>
    <lineage>
        <taxon>Bacteria</taxon>
        <taxon>Bacillati</taxon>
        <taxon>Bacillota</taxon>
        <taxon>Bacilli</taxon>
        <taxon>Bacillales</taxon>
        <taxon>Paenibacillaceae</taxon>
        <taxon>Paenibacillus</taxon>
    </lineage>
</organism>
<dbReference type="Proteomes" id="UP000612456">
    <property type="component" value="Unassembled WGS sequence"/>
</dbReference>
<evidence type="ECO:0000256" key="1">
    <source>
        <dbReference type="ARBA" id="ARBA00023002"/>
    </source>
</evidence>
<keyword evidence="5" id="KW-1185">Reference proteome</keyword>
<dbReference type="InterPro" id="IPR055170">
    <property type="entry name" value="GFO_IDH_MocA-like_dom"/>
</dbReference>
<comment type="caution">
    <text evidence="4">The sequence shown here is derived from an EMBL/GenBank/DDBJ whole genome shotgun (WGS) entry which is preliminary data.</text>
</comment>
<dbReference type="AlphaFoldDB" id="A0A916YTM0"/>
<feature type="domain" description="GFO/IDH/MocA-like oxidoreductase" evidence="3">
    <location>
        <begin position="133"/>
        <end position="270"/>
    </location>
</feature>
<dbReference type="PANTHER" id="PTHR43818">
    <property type="entry name" value="BCDNA.GH03377"/>
    <property type="match status" value="1"/>
</dbReference>
<dbReference type="InterPro" id="IPR000683">
    <property type="entry name" value="Gfo/Idh/MocA-like_OxRdtase_N"/>
</dbReference>
<keyword evidence="1" id="KW-0560">Oxidoreductase</keyword>
<feature type="domain" description="Gfo/Idh/MocA-like oxidoreductase N-terminal" evidence="2">
    <location>
        <begin position="5"/>
        <end position="125"/>
    </location>
</feature>
<evidence type="ECO:0000313" key="4">
    <source>
        <dbReference type="EMBL" id="GGD59726.1"/>
    </source>
</evidence>
<proteinExistence type="predicted"/>
<dbReference type="GO" id="GO:0016491">
    <property type="term" value="F:oxidoreductase activity"/>
    <property type="evidence" value="ECO:0007669"/>
    <property type="project" value="UniProtKB-KW"/>
</dbReference>
<sequence length="374" mass="41075">MNENIRIGLIGASWFADLWFLPVLTRHPHVTVAAICSKNGESARQMAAKYGIAAAYTSAEEMMDAERLDGICIITPNDLHHPIVMEALQRGLHVLCEKPLAIDSDESGEMLRKAQEKGVVHSVNFSVREHPGIRYLKKAVSDGRIGCFLEGRFEYSGDYGLSGPPGWRGSVRSGGAGGVLQDLGSHIIDLAQHVLDDRIVAVSASMSCLESGRPVRFVERTNPDQAADSVYVQAEFGRGGHGVFQTSWIRPQGKGGQTITLELFGTEGALQLTATGYGYKMMCARKDETWQEVVLPEALPWDLSAQPSEDRFRPYRDSERNEAWKWADAVIAVKSTGSTDRSRLPGFEDADRVQRVIDAVVLSDQSGRQEAVTE</sequence>
<evidence type="ECO:0000313" key="5">
    <source>
        <dbReference type="Proteomes" id="UP000612456"/>
    </source>
</evidence>